<evidence type="ECO:0000256" key="2">
    <source>
        <dbReference type="ARBA" id="ARBA00022679"/>
    </source>
</evidence>
<dbReference type="EC" id="2.7.1.217" evidence="10"/>
<dbReference type="Pfam" id="PF17042">
    <property type="entry name" value="NBD_C"/>
    <property type="match status" value="1"/>
</dbReference>
<comment type="similarity">
    <text evidence="1">Belongs to the four-carbon acid sugar kinase family.</text>
</comment>
<keyword evidence="16" id="KW-1185">Reference proteome</keyword>
<keyword evidence="4 15" id="KW-0418">Kinase</keyword>
<dbReference type="GO" id="GO:0005524">
    <property type="term" value="F:ATP binding"/>
    <property type="evidence" value="ECO:0007669"/>
    <property type="project" value="UniProtKB-KW"/>
</dbReference>
<evidence type="ECO:0000256" key="10">
    <source>
        <dbReference type="ARBA" id="ARBA00039095"/>
    </source>
</evidence>
<name>A0A5B0HD98_9BURK</name>
<evidence type="ECO:0000256" key="11">
    <source>
        <dbReference type="ARBA" id="ARBA00039461"/>
    </source>
</evidence>
<evidence type="ECO:0000256" key="4">
    <source>
        <dbReference type="ARBA" id="ARBA00022777"/>
    </source>
</evidence>
<dbReference type="InterPro" id="IPR042213">
    <property type="entry name" value="NBD_C_sf"/>
</dbReference>
<dbReference type="SUPFAM" id="SSF142764">
    <property type="entry name" value="YgbK-like"/>
    <property type="match status" value="1"/>
</dbReference>
<keyword evidence="3" id="KW-0547">Nucleotide-binding</keyword>
<feature type="domain" description="Four-carbon acid sugar kinase N-terminal" evidence="13">
    <location>
        <begin position="10"/>
        <end position="239"/>
    </location>
</feature>
<keyword evidence="2" id="KW-0808">Transferase</keyword>
<dbReference type="AlphaFoldDB" id="A0A5B0HD98"/>
<dbReference type="EMBL" id="VTUZ01000005">
    <property type="protein sequence ID" value="KAA1013082.1"/>
    <property type="molecule type" value="Genomic_DNA"/>
</dbReference>
<comment type="caution">
    <text evidence="15">The sequence shown here is derived from an EMBL/GenBank/DDBJ whole genome shotgun (WGS) entry which is preliminary data.</text>
</comment>
<dbReference type="Gene3D" id="3.40.980.20">
    <property type="entry name" value="Four-carbon acid sugar kinase, nucleotide binding domain"/>
    <property type="match status" value="1"/>
</dbReference>
<keyword evidence="6" id="KW-0119">Carbohydrate metabolism</keyword>
<evidence type="ECO:0000259" key="13">
    <source>
        <dbReference type="Pfam" id="PF07005"/>
    </source>
</evidence>
<accession>A0A5B0HD98</accession>
<organism evidence="15 16">
    <name type="scientific">Paraburkholderia panacisoli</name>
    <dbReference type="NCBI Taxonomy" id="2603818"/>
    <lineage>
        <taxon>Bacteria</taxon>
        <taxon>Pseudomonadati</taxon>
        <taxon>Pseudomonadota</taxon>
        <taxon>Betaproteobacteria</taxon>
        <taxon>Burkholderiales</taxon>
        <taxon>Burkholderiaceae</taxon>
        <taxon>Paraburkholderia</taxon>
    </lineage>
</organism>
<comment type="catalytic activity">
    <reaction evidence="8">
        <text>3-dehydro-D-erythronate + ATP = 3-dehydro-4-O-phospho-D-erythronate + ADP + H(+)</text>
        <dbReference type="Rhea" id="RHEA:52556"/>
        <dbReference type="ChEBI" id="CHEBI:15378"/>
        <dbReference type="ChEBI" id="CHEBI:30616"/>
        <dbReference type="ChEBI" id="CHEBI:57958"/>
        <dbReference type="ChEBI" id="CHEBI:136593"/>
        <dbReference type="ChEBI" id="CHEBI:456216"/>
        <dbReference type="EC" id="2.7.1.217"/>
    </reaction>
</comment>
<evidence type="ECO:0000256" key="1">
    <source>
        <dbReference type="ARBA" id="ARBA00005715"/>
    </source>
</evidence>
<proteinExistence type="inferred from homology"/>
<sequence>MTANTKRALLGCIADDFTGATDLANMLVRGGMRTVQTIGVPESNETLEADALVVALKSRTIPAADAIAQSLAALDWLRAQGCRQFFFKYCSTFDSTDAGNIGQVTDALLDALAADGHASAFTIACPAFPENGRTIFRGHLFVGDVLLNESGMENHPLTPMRDANLVRVLQRQTQSKVGLVRYDAVAKGVSSVRAAFDALRGDGVRMAIADAVSDADLHALGEACADLTLITGGSGVALGLPANFRRAGLLAEQGDAAQLPRVEGLSAVLAGSASKATNAQVAAWRANRPAFRIDPLAAARGEAVVEQALAFAQTHLERAEPVLIYATATPDEVKAVQRELGVNEAGHLVEATLASIARGLRERGVRKFVVAGGETSGAVVQALDVRTLRIGAQIDPGVPATATTGAEPLALALKSGNFGTTDFFDKALRHLDGVAP</sequence>
<dbReference type="Gene3D" id="3.40.50.10840">
    <property type="entry name" value="Putative sugar-binding, N-terminal domain"/>
    <property type="match status" value="1"/>
</dbReference>
<evidence type="ECO:0000256" key="9">
    <source>
        <dbReference type="ARBA" id="ARBA00037335"/>
    </source>
</evidence>
<dbReference type="InterPro" id="IPR050007">
    <property type="entry name" value="OtnK"/>
</dbReference>
<evidence type="ECO:0000259" key="14">
    <source>
        <dbReference type="Pfam" id="PF17042"/>
    </source>
</evidence>
<gene>
    <name evidence="15" type="ORF">FVF58_09855</name>
</gene>
<dbReference type="InterPro" id="IPR031475">
    <property type="entry name" value="NBD_C"/>
</dbReference>
<evidence type="ECO:0000313" key="16">
    <source>
        <dbReference type="Proteomes" id="UP000325273"/>
    </source>
</evidence>
<dbReference type="RefSeq" id="WP_149669712.1">
    <property type="nucleotide sequence ID" value="NZ_VTUZ01000005.1"/>
</dbReference>
<evidence type="ECO:0000256" key="7">
    <source>
        <dbReference type="ARBA" id="ARBA00035898"/>
    </source>
</evidence>
<evidence type="ECO:0000313" key="15">
    <source>
        <dbReference type="EMBL" id="KAA1013082.1"/>
    </source>
</evidence>
<evidence type="ECO:0000256" key="12">
    <source>
        <dbReference type="ARBA" id="ARBA00041377"/>
    </source>
</evidence>
<dbReference type="Proteomes" id="UP000325273">
    <property type="component" value="Unassembled WGS sequence"/>
</dbReference>
<feature type="domain" description="Four-carbon acid sugar kinase nucleotide binding" evidence="14">
    <location>
        <begin position="267"/>
        <end position="424"/>
    </location>
</feature>
<comment type="catalytic activity">
    <reaction evidence="7">
        <text>3-dehydro-L-erythronate + ATP = 3-dehydro-4-O-phospho-L-erythronate + ADP + H(+)</text>
        <dbReference type="Rhea" id="RHEA:52552"/>
        <dbReference type="ChEBI" id="CHEBI:15378"/>
        <dbReference type="ChEBI" id="CHEBI:30616"/>
        <dbReference type="ChEBI" id="CHEBI:136592"/>
        <dbReference type="ChEBI" id="CHEBI:136670"/>
        <dbReference type="ChEBI" id="CHEBI:456216"/>
        <dbReference type="EC" id="2.7.1.217"/>
    </reaction>
</comment>
<comment type="function">
    <text evidence="9">Catalyzes the ATP-dependent phosphorylation of 3-oxo-tetronate to 3-oxo-tetronate 4-phosphate.</text>
</comment>
<evidence type="ECO:0000256" key="6">
    <source>
        <dbReference type="ARBA" id="ARBA00023277"/>
    </source>
</evidence>
<dbReference type="GO" id="GO:0016301">
    <property type="term" value="F:kinase activity"/>
    <property type="evidence" value="ECO:0007669"/>
    <property type="project" value="UniProtKB-KW"/>
</dbReference>
<dbReference type="InterPro" id="IPR010737">
    <property type="entry name" value="4-carb_acid_sugar_kinase_N"/>
</dbReference>
<evidence type="ECO:0000256" key="8">
    <source>
        <dbReference type="ARBA" id="ARBA00036346"/>
    </source>
</evidence>
<dbReference type="NCBIfam" id="NF043035">
    <property type="entry name" value="OxoTetrKin"/>
    <property type="match status" value="1"/>
</dbReference>
<reference evidence="15 16" key="1">
    <citation type="submission" date="2019-08" db="EMBL/GenBank/DDBJ databases">
        <title>Paraburkholderia sp. DCY113.</title>
        <authorList>
            <person name="Kang J."/>
        </authorList>
    </citation>
    <scope>NUCLEOTIDE SEQUENCE [LARGE SCALE GENOMIC DNA]</scope>
    <source>
        <strain evidence="15 16">DCY113</strain>
    </source>
</reference>
<protein>
    <recommendedName>
        <fullName evidence="11">3-oxo-tetronate kinase</fullName>
        <ecNumber evidence="10">2.7.1.217</ecNumber>
    </recommendedName>
    <alternativeName>
        <fullName evidence="12">3-dehydrotetronate 4-kinase</fullName>
    </alternativeName>
</protein>
<evidence type="ECO:0000256" key="5">
    <source>
        <dbReference type="ARBA" id="ARBA00022840"/>
    </source>
</evidence>
<dbReference type="Pfam" id="PF07005">
    <property type="entry name" value="SBD_N"/>
    <property type="match status" value="1"/>
</dbReference>
<dbReference type="InterPro" id="IPR037051">
    <property type="entry name" value="4-carb_acid_sugar_kinase_N_sf"/>
</dbReference>
<evidence type="ECO:0000256" key="3">
    <source>
        <dbReference type="ARBA" id="ARBA00022741"/>
    </source>
</evidence>
<keyword evidence="5" id="KW-0067">ATP-binding</keyword>